<dbReference type="STRING" id="1121098.HMPREF1534_00967"/>
<dbReference type="HOGENOM" id="CLU_3324513_0_0_10"/>
<protein>
    <submittedName>
        <fullName evidence="1">Uncharacterized protein</fullName>
    </submittedName>
</protein>
<comment type="caution">
    <text evidence="1">The sequence shown here is derived from an EMBL/GenBank/DDBJ whole genome shotgun (WGS) entry which is preliminary data.</text>
</comment>
<dbReference type="Proteomes" id="UP000017831">
    <property type="component" value="Unassembled WGS sequence"/>
</dbReference>
<evidence type="ECO:0000313" key="1">
    <source>
        <dbReference type="EMBL" id="EOA56777.1"/>
    </source>
</evidence>
<keyword evidence="2" id="KW-1185">Reference proteome</keyword>
<accession>U6RL40</accession>
<evidence type="ECO:0000313" key="2">
    <source>
        <dbReference type="Proteomes" id="UP000017831"/>
    </source>
</evidence>
<proteinExistence type="predicted"/>
<dbReference type="EMBL" id="AQHY01000010">
    <property type="protein sequence ID" value="EOA56777.1"/>
    <property type="molecule type" value="Genomic_DNA"/>
</dbReference>
<reference evidence="1 2" key="1">
    <citation type="submission" date="2013-04" db="EMBL/GenBank/DDBJ databases">
        <title>The Genome Sequence of Bacteroides massiliensis DSM 17679.</title>
        <authorList>
            <consortium name="The Broad Institute Genomics Platform"/>
            <person name="Earl A."/>
            <person name="Ward D."/>
            <person name="Feldgarden M."/>
            <person name="Gevers D."/>
            <person name="Martens E."/>
            <person name="Fenner L."/>
            <person name="Roux V."/>
            <person name="Mallet M.N."/>
            <person name="Raoult D."/>
            <person name="Walker B."/>
            <person name="Young S."/>
            <person name="Zeng Q."/>
            <person name="Gargeya S."/>
            <person name="Fitzgerald M."/>
            <person name="Haas B."/>
            <person name="Abouelleil A."/>
            <person name="Allen A.W."/>
            <person name="Alvarado L."/>
            <person name="Arachchi H.M."/>
            <person name="Berlin A.M."/>
            <person name="Chapman S.B."/>
            <person name="Gainer-Dewar J."/>
            <person name="Goldberg J."/>
            <person name="Griggs A."/>
            <person name="Gujja S."/>
            <person name="Hansen M."/>
            <person name="Howarth C."/>
            <person name="Imamovic A."/>
            <person name="Ireland A."/>
            <person name="Larimer J."/>
            <person name="McCowan C."/>
            <person name="Murphy C."/>
            <person name="Pearson M."/>
            <person name="Poon T.W."/>
            <person name="Priest M."/>
            <person name="Roberts A."/>
            <person name="Saif S."/>
            <person name="Shea T."/>
            <person name="Sisk P."/>
            <person name="Sykes S."/>
            <person name="Wortman J."/>
            <person name="Nusbaum C."/>
            <person name="Birren B."/>
        </authorList>
    </citation>
    <scope>NUCLEOTIDE SEQUENCE [LARGE SCALE GENOMIC DNA]</scope>
    <source>
        <strain evidence="2">B84634 / Timone 84634 / DSM 17679 / JCM 13223</strain>
    </source>
</reference>
<name>U6RL40_9BACT</name>
<dbReference type="AlphaFoldDB" id="U6RL40"/>
<gene>
    <name evidence="1" type="ORF">HMPREF1534_00967</name>
</gene>
<organism evidence="1 2">
    <name type="scientific">Phocaeicola massiliensis B84634 = Timone 84634 = DSM 17679 = JCM 13223</name>
    <dbReference type="NCBI Taxonomy" id="1121098"/>
    <lineage>
        <taxon>Bacteria</taxon>
        <taxon>Pseudomonadati</taxon>
        <taxon>Bacteroidota</taxon>
        <taxon>Bacteroidia</taxon>
        <taxon>Bacteroidales</taxon>
        <taxon>Bacteroidaceae</taxon>
        <taxon>Phocaeicola</taxon>
    </lineage>
</organism>
<sequence>MCIRKVNKVRKGIVLLKSDTKLDIYFIFAPDLKYRLKR</sequence>
<dbReference type="PATRIC" id="fig|1121098.3.peg.980"/>